<evidence type="ECO:0000313" key="2">
    <source>
        <dbReference type="Proteomes" id="UP000671852"/>
    </source>
</evidence>
<dbReference type="Proteomes" id="UP000671852">
    <property type="component" value="Chromosome"/>
</dbReference>
<reference evidence="1" key="2">
    <citation type="submission" date="2021-04" db="EMBL/GenBank/DDBJ databases">
        <title>Isolation and characterization of a novel species of the genus Sulfurimonas.</title>
        <authorList>
            <person name="Fukui M."/>
        </authorList>
    </citation>
    <scope>NUCLEOTIDE SEQUENCE</scope>
    <source>
        <strain evidence="1">H1576</strain>
    </source>
</reference>
<evidence type="ECO:0000313" key="1">
    <source>
        <dbReference type="EMBL" id="QSZ41211.1"/>
    </source>
</evidence>
<dbReference type="EMBL" id="CP046072">
    <property type="protein sequence ID" value="QSZ41211.1"/>
    <property type="molecule type" value="Genomic_DNA"/>
</dbReference>
<organism evidence="1 2">
    <name type="scientific">Sulfurimonas aquatica</name>
    <dbReference type="NCBI Taxonomy" id="2672570"/>
    <lineage>
        <taxon>Bacteria</taxon>
        <taxon>Pseudomonadati</taxon>
        <taxon>Campylobacterota</taxon>
        <taxon>Epsilonproteobacteria</taxon>
        <taxon>Campylobacterales</taxon>
        <taxon>Sulfurimonadaceae</taxon>
        <taxon>Sulfurimonas</taxon>
    </lineage>
</organism>
<dbReference type="RefSeq" id="WP_207562484.1">
    <property type="nucleotide sequence ID" value="NZ_CP046072.1"/>
</dbReference>
<keyword evidence="2" id="KW-1185">Reference proteome</keyword>
<dbReference type="KEGG" id="saqt:GJV85_03480"/>
<protein>
    <submittedName>
        <fullName evidence="1">Uncharacterized protein</fullName>
    </submittedName>
</protein>
<proteinExistence type="predicted"/>
<accession>A0A975GBZ8</accession>
<gene>
    <name evidence="1" type="ORF">GJV85_03480</name>
</gene>
<reference evidence="1" key="1">
    <citation type="submission" date="2019-11" db="EMBL/GenBank/DDBJ databases">
        <authorList>
            <person name="Kojima H."/>
        </authorList>
    </citation>
    <scope>NUCLEOTIDE SEQUENCE</scope>
    <source>
        <strain evidence="1">H1576</strain>
    </source>
</reference>
<dbReference type="AlphaFoldDB" id="A0A975GBZ8"/>
<name>A0A975GBZ8_9BACT</name>
<sequence length="77" mass="8523">MNPLNEVLAILKEKYAMLLKKEDLAEVMNCSLSSIDNLLRTGGNLPKPIKFADTRNASIRFLNTEVAEFLVNASKGV</sequence>